<reference evidence="5" key="2">
    <citation type="submission" date="2021-09" db="EMBL/GenBank/DDBJ databases">
        <authorList>
            <person name="Gilroy R."/>
        </authorList>
    </citation>
    <scope>NUCLEOTIDE SEQUENCE</scope>
    <source>
        <strain evidence="5">578</strain>
    </source>
</reference>
<evidence type="ECO:0000256" key="1">
    <source>
        <dbReference type="ARBA" id="ARBA00006068"/>
    </source>
</evidence>
<name>A0A921FUI9_9BIFI</name>
<organism evidence="5 6">
    <name type="scientific">Aeriscardovia aeriphila</name>
    <dbReference type="NCBI Taxonomy" id="218139"/>
    <lineage>
        <taxon>Bacteria</taxon>
        <taxon>Bacillati</taxon>
        <taxon>Actinomycetota</taxon>
        <taxon>Actinomycetes</taxon>
        <taxon>Bifidobacteriales</taxon>
        <taxon>Bifidobacteriaceae</taxon>
        <taxon>Aeriscardovia</taxon>
    </lineage>
</organism>
<evidence type="ECO:0000313" key="5">
    <source>
        <dbReference type="EMBL" id="HJF18468.1"/>
    </source>
</evidence>
<comment type="similarity">
    <text evidence="1">Belongs to the LytR/CpsA/Psr (LCP) family.</text>
</comment>
<dbReference type="Pfam" id="PF03816">
    <property type="entry name" value="LytR_cpsA_psr"/>
    <property type="match status" value="1"/>
</dbReference>
<evidence type="ECO:0000256" key="2">
    <source>
        <dbReference type="SAM" id="MobiDB-lite"/>
    </source>
</evidence>
<gene>
    <name evidence="5" type="ORF">K8U78_04905</name>
</gene>
<feature type="region of interest" description="Disordered" evidence="2">
    <location>
        <begin position="1"/>
        <end position="205"/>
    </location>
</feature>
<comment type="caution">
    <text evidence="5">The sequence shown here is derived from an EMBL/GenBank/DDBJ whole genome shotgun (WGS) entry which is preliminary data.</text>
</comment>
<dbReference type="EMBL" id="DYWK01000006">
    <property type="protein sequence ID" value="HJF18468.1"/>
    <property type="molecule type" value="Genomic_DNA"/>
</dbReference>
<keyword evidence="3" id="KW-0812">Transmembrane</keyword>
<evidence type="ECO:0000256" key="3">
    <source>
        <dbReference type="SAM" id="Phobius"/>
    </source>
</evidence>
<dbReference type="NCBIfam" id="TIGR00350">
    <property type="entry name" value="lytR_cpsA_psr"/>
    <property type="match status" value="1"/>
</dbReference>
<feature type="compositionally biased region" description="Polar residues" evidence="2">
    <location>
        <begin position="77"/>
        <end position="119"/>
    </location>
</feature>
<dbReference type="InterPro" id="IPR004474">
    <property type="entry name" value="LytR_CpsA_psr"/>
</dbReference>
<dbReference type="AlphaFoldDB" id="A0A921FUI9"/>
<feature type="transmembrane region" description="Helical" evidence="3">
    <location>
        <begin position="214"/>
        <end position="237"/>
    </location>
</feature>
<evidence type="ECO:0000259" key="4">
    <source>
        <dbReference type="Pfam" id="PF03816"/>
    </source>
</evidence>
<evidence type="ECO:0000313" key="6">
    <source>
        <dbReference type="Proteomes" id="UP000715651"/>
    </source>
</evidence>
<dbReference type="Proteomes" id="UP000715651">
    <property type="component" value="Unassembled WGS sequence"/>
</dbReference>
<keyword evidence="3" id="KW-0472">Membrane</keyword>
<accession>A0A921FUI9</accession>
<dbReference type="Gene3D" id="3.40.630.190">
    <property type="entry name" value="LCP protein"/>
    <property type="match status" value="1"/>
</dbReference>
<protein>
    <submittedName>
        <fullName evidence="5">LCP family protein</fullName>
    </submittedName>
</protein>
<feature type="compositionally biased region" description="Polar residues" evidence="2">
    <location>
        <begin position="34"/>
        <end position="69"/>
    </location>
</feature>
<reference evidence="5" key="1">
    <citation type="journal article" date="2021" name="PeerJ">
        <title>Extensive microbial diversity within the chicken gut microbiome revealed by metagenomics and culture.</title>
        <authorList>
            <person name="Gilroy R."/>
            <person name="Ravi A."/>
            <person name="Getino M."/>
            <person name="Pursley I."/>
            <person name="Horton D.L."/>
            <person name="Alikhan N.F."/>
            <person name="Baker D."/>
            <person name="Gharbi K."/>
            <person name="Hall N."/>
            <person name="Watson M."/>
            <person name="Adriaenssens E.M."/>
            <person name="Foster-Nyarko E."/>
            <person name="Jarju S."/>
            <person name="Secka A."/>
            <person name="Antonio M."/>
            <person name="Oren A."/>
            <person name="Chaudhuri R.R."/>
            <person name="La Ragione R."/>
            <person name="Hildebrand F."/>
            <person name="Pallen M.J."/>
        </authorList>
    </citation>
    <scope>NUCLEOTIDE SEQUENCE</scope>
    <source>
        <strain evidence="5">578</strain>
    </source>
</reference>
<proteinExistence type="inferred from homology"/>
<sequence>MAAFDDDFVPPSFTPHNSRRRPSSAAQRADGSYAHNSGQQGSNVQNFHHIQNSQRAGNPQVQRTSQAGHNPQPGPNPQASRYSQPQRNPQAPRQVNSALPRQYQQPQARNSQARFSSDPYSRAPQARGGNYPSFAPSSRRDYQPAPSFAPRNSRAAQGYRATQGSRAAQGSRFADSQHPSFEPRSPRSPHAPLDPHSGNPEGEALTKARPKRHIFLRVLAVLLVLILIFCAGVYFWANSKPKRFDALSSRADDSAHTWLILGSDVRDGARGTGAEDSVPGERTDTIMLLIKPASGRAALISIPRDTLVTQDDVDMKINAVAEKYGWPALSAQVESISHIKVDHVVKIGFSGVQNVVDALGGVNLCYDQNVDDANSGMKWTAGCHTVNGEQALSFSRMRYSDPMGDFGRTKRQRQVVAAIAKQTMSPSTIFNPHKLFSVAGAGLDSLTVDNSMNPFNLAQMALAFREATGPNGITGLPVVKSMGYYVDGIGSTVLLNSEASLTLFAKIINGEEEPGVVGGII</sequence>
<dbReference type="PANTHER" id="PTHR33392:SF6">
    <property type="entry name" value="POLYISOPRENYL-TEICHOIC ACID--PEPTIDOGLYCAN TEICHOIC ACID TRANSFERASE TAGU"/>
    <property type="match status" value="1"/>
</dbReference>
<dbReference type="PANTHER" id="PTHR33392">
    <property type="entry name" value="POLYISOPRENYL-TEICHOIC ACID--PEPTIDOGLYCAN TEICHOIC ACID TRANSFERASE TAGU"/>
    <property type="match status" value="1"/>
</dbReference>
<feature type="domain" description="Cell envelope-related transcriptional attenuator" evidence="4">
    <location>
        <begin position="282"/>
        <end position="423"/>
    </location>
</feature>
<dbReference type="InterPro" id="IPR050922">
    <property type="entry name" value="LytR/CpsA/Psr_CW_biosynth"/>
</dbReference>
<keyword evidence="3" id="KW-1133">Transmembrane helix</keyword>